<keyword evidence="2" id="KW-1185">Reference proteome</keyword>
<dbReference type="Pfam" id="PF08950">
    <property type="entry name" value="DUF1861"/>
    <property type="match status" value="1"/>
</dbReference>
<dbReference type="InterPro" id="IPR023296">
    <property type="entry name" value="Glyco_hydro_beta-prop_sf"/>
</dbReference>
<name>A0ABW0I1T9_9BACL</name>
<sequence length="319" mass="36358">MLLIQQREQFDLNMRVYESAKLSFHGVKGFDVYNVSIPFRWQGKDYIFGRVERREEWARSWVRLFEKSGQDEWSLVPGSMIYQLEDPYVSIIGETLVMGGTHVRYKQGKVDTYFGYFYRGTNVDDLYYFTTGPEYMKDIRLVEMEGGRIGVFSRPRGEDVRSKHGSESMIGFTIIGSLDELTAETVENAPYIPELFGKDEWGGCNQAYYLDSGKVGVIGHKCYKTYGEAGRLKQVYMNFSFVLDVDKHEALDQKIIGTRSCYPDGPAKKPDLTDCAFTSGIVMRDDGKCDLYSGIGDTEAGRIVIDYPFEGHGRIVSKV</sequence>
<dbReference type="RefSeq" id="WP_378139791.1">
    <property type="nucleotide sequence ID" value="NZ_JBHSMI010000067.1"/>
</dbReference>
<organism evidence="1 2">
    <name type="scientific">Cohnella soli</name>
    <dbReference type="NCBI Taxonomy" id="425005"/>
    <lineage>
        <taxon>Bacteria</taxon>
        <taxon>Bacillati</taxon>
        <taxon>Bacillota</taxon>
        <taxon>Bacilli</taxon>
        <taxon>Bacillales</taxon>
        <taxon>Paenibacillaceae</taxon>
        <taxon>Cohnella</taxon>
    </lineage>
</organism>
<gene>
    <name evidence="1" type="ORF">ACFPOF_31480</name>
</gene>
<dbReference type="EMBL" id="JBHSMI010000067">
    <property type="protein sequence ID" value="MFC5407274.1"/>
    <property type="molecule type" value="Genomic_DNA"/>
</dbReference>
<dbReference type="SUPFAM" id="SSF75005">
    <property type="entry name" value="Arabinanase/levansucrase/invertase"/>
    <property type="match status" value="1"/>
</dbReference>
<comment type="caution">
    <text evidence="1">The sequence shown here is derived from an EMBL/GenBank/DDBJ whole genome shotgun (WGS) entry which is preliminary data.</text>
</comment>
<dbReference type="InterPro" id="IPR015045">
    <property type="entry name" value="MPT-1-like_LmxM"/>
</dbReference>
<dbReference type="PANTHER" id="PTHR37036">
    <property type="match status" value="1"/>
</dbReference>
<evidence type="ECO:0000313" key="1">
    <source>
        <dbReference type="EMBL" id="MFC5407274.1"/>
    </source>
</evidence>
<evidence type="ECO:0000313" key="2">
    <source>
        <dbReference type="Proteomes" id="UP001596113"/>
    </source>
</evidence>
<dbReference type="PANTHER" id="PTHR37036:SF2">
    <property type="entry name" value="DUF1861 FAMILY PROTEIN"/>
    <property type="match status" value="1"/>
</dbReference>
<protein>
    <submittedName>
        <fullName evidence="1">DUF1861 family protein</fullName>
    </submittedName>
</protein>
<proteinExistence type="predicted"/>
<reference evidence="2" key="1">
    <citation type="journal article" date="2019" name="Int. J. Syst. Evol. Microbiol.">
        <title>The Global Catalogue of Microorganisms (GCM) 10K type strain sequencing project: providing services to taxonomists for standard genome sequencing and annotation.</title>
        <authorList>
            <consortium name="The Broad Institute Genomics Platform"/>
            <consortium name="The Broad Institute Genome Sequencing Center for Infectious Disease"/>
            <person name="Wu L."/>
            <person name="Ma J."/>
        </authorList>
    </citation>
    <scope>NUCLEOTIDE SEQUENCE [LARGE SCALE GENOMIC DNA]</scope>
    <source>
        <strain evidence="2">CGMCC 1.18575</strain>
    </source>
</reference>
<dbReference type="Proteomes" id="UP001596113">
    <property type="component" value="Unassembled WGS sequence"/>
</dbReference>
<accession>A0ABW0I1T9</accession>
<dbReference type="Gene3D" id="2.115.10.20">
    <property type="entry name" value="Glycosyl hydrolase domain, family 43"/>
    <property type="match status" value="1"/>
</dbReference>